<gene>
    <name evidence="1" type="ORF">NSPZN2_40784</name>
</gene>
<comment type="caution">
    <text evidence="1">The sequence shown here is derived from an EMBL/GenBank/DDBJ whole genome shotgun (WGS) entry which is preliminary data.</text>
</comment>
<reference evidence="1 2" key="1">
    <citation type="submission" date="2021-02" db="EMBL/GenBank/DDBJ databases">
        <authorList>
            <person name="Han P."/>
        </authorList>
    </citation>
    <scope>NUCLEOTIDE SEQUENCE [LARGE SCALE GENOMIC DNA]</scope>
    <source>
        <strain evidence="1">Candidatus Nitrospira sp. ZN2</strain>
    </source>
</reference>
<dbReference type="RefSeq" id="WP_213043557.1">
    <property type="nucleotide sequence ID" value="NZ_CAJNBJ010000017.1"/>
</dbReference>
<sequence length="190" mass="21377">MYYVLERGIQPGRWIGHSPFIKGVKWRAGVKITHALPDRLEFTLKPFDPDSSDHAPYMPAYLKASPPLFRDDLLEAMRECGVENLDLYDVVIRDPDNDHVHTNYKAVNIIGLIAAADMLRSDAIVHPGSPPLIDVDFDRLVLDETTTHGALIFRLAESTNAILVHPKLRDFLLGRGFTDLAFYTPDEVAL</sequence>
<name>A0ABM8S088_9BACT</name>
<proteinExistence type="predicted"/>
<protein>
    <recommendedName>
        <fullName evidence="3">Suppressor of fused-like domain-containing protein</fullName>
    </recommendedName>
</protein>
<dbReference type="EMBL" id="CAJNBJ010000017">
    <property type="protein sequence ID" value="CAE6781618.1"/>
    <property type="molecule type" value="Genomic_DNA"/>
</dbReference>
<evidence type="ECO:0000313" key="1">
    <source>
        <dbReference type="EMBL" id="CAE6781618.1"/>
    </source>
</evidence>
<organism evidence="1 2">
    <name type="scientific">Nitrospira defluvii</name>
    <dbReference type="NCBI Taxonomy" id="330214"/>
    <lineage>
        <taxon>Bacteria</taxon>
        <taxon>Pseudomonadati</taxon>
        <taxon>Nitrospirota</taxon>
        <taxon>Nitrospiria</taxon>
        <taxon>Nitrospirales</taxon>
        <taxon>Nitrospiraceae</taxon>
        <taxon>Nitrospira</taxon>
    </lineage>
</organism>
<accession>A0ABM8S088</accession>
<keyword evidence="2" id="KW-1185">Reference proteome</keyword>
<dbReference type="Proteomes" id="UP000675880">
    <property type="component" value="Unassembled WGS sequence"/>
</dbReference>
<evidence type="ECO:0008006" key="3">
    <source>
        <dbReference type="Google" id="ProtNLM"/>
    </source>
</evidence>
<evidence type="ECO:0000313" key="2">
    <source>
        <dbReference type="Proteomes" id="UP000675880"/>
    </source>
</evidence>